<feature type="transmembrane region" description="Helical" evidence="1">
    <location>
        <begin position="70"/>
        <end position="89"/>
    </location>
</feature>
<accession>A0AAN9HUT8</accession>
<reference evidence="2 3" key="1">
    <citation type="submission" date="2024-01" db="EMBL/GenBank/DDBJ databases">
        <title>The genomes of 5 underutilized Papilionoideae crops provide insights into root nodulation and disease resistanc.</title>
        <authorList>
            <person name="Yuan L."/>
        </authorList>
    </citation>
    <scope>NUCLEOTIDE SEQUENCE [LARGE SCALE GENOMIC DNA]</scope>
    <source>
        <strain evidence="2">ZHUSHIDOU_FW_LH</strain>
        <tissue evidence="2">Leaf</tissue>
    </source>
</reference>
<dbReference type="EMBL" id="JAYWIO010000007">
    <property type="protein sequence ID" value="KAK7252995.1"/>
    <property type="molecule type" value="Genomic_DNA"/>
</dbReference>
<dbReference type="Proteomes" id="UP001372338">
    <property type="component" value="Unassembled WGS sequence"/>
</dbReference>
<keyword evidence="1" id="KW-0812">Transmembrane</keyword>
<keyword evidence="3" id="KW-1185">Reference proteome</keyword>
<dbReference type="AlphaFoldDB" id="A0AAN9HUT8"/>
<evidence type="ECO:0000256" key="1">
    <source>
        <dbReference type="SAM" id="Phobius"/>
    </source>
</evidence>
<comment type="caution">
    <text evidence="2">The sequence shown here is derived from an EMBL/GenBank/DDBJ whole genome shotgun (WGS) entry which is preliminary data.</text>
</comment>
<sequence>MRISLLLKNAGDPGKAPARYYSTYNTTTTRHHTSIVSNLHALSVRVTLIPASPLPLCSNLYLRFTPFQTFSPLFAFPFLFFFPLSFFLASRKTKLTL</sequence>
<name>A0AAN9HUT8_CROPI</name>
<keyword evidence="1" id="KW-1133">Transmembrane helix</keyword>
<evidence type="ECO:0000313" key="3">
    <source>
        <dbReference type="Proteomes" id="UP001372338"/>
    </source>
</evidence>
<gene>
    <name evidence="2" type="ORF">RIF29_37350</name>
</gene>
<organism evidence="2 3">
    <name type="scientific">Crotalaria pallida</name>
    <name type="common">Smooth rattlebox</name>
    <name type="synonym">Crotalaria striata</name>
    <dbReference type="NCBI Taxonomy" id="3830"/>
    <lineage>
        <taxon>Eukaryota</taxon>
        <taxon>Viridiplantae</taxon>
        <taxon>Streptophyta</taxon>
        <taxon>Embryophyta</taxon>
        <taxon>Tracheophyta</taxon>
        <taxon>Spermatophyta</taxon>
        <taxon>Magnoliopsida</taxon>
        <taxon>eudicotyledons</taxon>
        <taxon>Gunneridae</taxon>
        <taxon>Pentapetalae</taxon>
        <taxon>rosids</taxon>
        <taxon>fabids</taxon>
        <taxon>Fabales</taxon>
        <taxon>Fabaceae</taxon>
        <taxon>Papilionoideae</taxon>
        <taxon>50 kb inversion clade</taxon>
        <taxon>genistoids sensu lato</taxon>
        <taxon>core genistoids</taxon>
        <taxon>Crotalarieae</taxon>
        <taxon>Crotalaria</taxon>
    </lineage>
</organism>
<keyword evidence="1" id="KW-0472">Membrane</keyword>
<proteinExistence type="predicted"/>
<protein>
    <submittedName>
        <fullName evidence="2">Uncharacterized protein</fullName>
    </submittedName>
</protein>
<evidence type="ECO:0000313" key="2">
    <source>
        <dbReference type="EMBL" id="KAK7252995.1"/>
    </source>
</evidence>